<evidence type="ECO:0000313" key="3">
    <source>
        <dbReference type="Proteomes" id="UP000243106"/>
    </source>
</evidence>
<evidence type="ECO:0000313" key="2">
    <source>
        <dbReference type="EMBL" id="SFQ66669.1"/>
    </source>
</evidence>
<evidence type="ECO:0000256" key="1">
    <source>
        <dbReference type="SAM" id="SignalP"/>
    </source>
</evidence>
<keyword evidence="3" id="KW-1185">Reference proteome</keyword>
<protein>
    <recommendedName>
        <fullName evidence="4">DUF4148 domain-containing protein</fullName>
    </recommendedName>
</protein>
<feature type="chain" id="PRO_5017375872" description="DUF4148 domain-containing protein" evidence="1">
    <location>
        <begin position="23"/>
        <end position="75"/>
    </location>
</feature>
<reference evidence="3" key="1">
    <citation type="submission" date="2016-10" db="EMBL/GenBank/DDBJ databases">
        <authorList>
            <person name="Varghese N."/>
            <person name="Submissions S."/>
        </authorList>
    </citation>
    <scope>NUCLEOTIDE SEQUENCE [LARGE SCALE GENOMIC DNA]</scope>
    <source>
        <strain evidence="3">JCM 10271</strain>
    </source>
</reference>
<dbReference type="RefSeq" id="WP_093015428.1">
    <property type="nucleotide sequence ID" value="NZ_FOXV01000017.1"/>
</dbReference>
<gene>
    <name evidence="2" type="ORF">SAMN05421853_11780</name>
</gene>
<accession>A0A1I6ADB9</accession>
<keyword evidence="1" id="KW-0732">Signal</keyword>
<evidence type="ECO:0008006" key="4">
    <source>
        <dbReference type="Google" id="ProtNLM"/>
    </source>
</evidence>
<dbReference type="EMBL" id="FOXV01000017">
    <property type="protein sequence ID" value="SFQ66669.1"/>
    <property type="molecule type" value="Genomic_DNA"/>
</dbReference>
<sequence>MKTAATLTALVLAAATGSAAFAATDAQITQIENFANVDASGLTNAEAASVLNVIHGGGSISEKRSHVESLVGKYQ</sequence>
<feature type="signal peptide" evidence="1">
    <location>
        <begin position="1"/>
        <end position="22"/>
    </location>
</feature>
<proteinExistence type="predicted"/>
<organism evidence="2 3">
    <name type="scientific">Roseivivax halotolerans</name>
    <dbReference type="NCBI Taxonomy" id="93684"/>
    <lineage>
        <taxon>Bacteria</taxon>
        <taxon>Pseudomonadati</taxon>
        <taxon>Pseudomonadota</taxon>
        <taxon>Alphaproteobacteria</taxon>
        <taxon>Rhodobacterales</taxon>
        <taxon>Roseobacteraceae</taxon>
        <taxon>Roseivivax</taxon>
    </lineage>
</organism>
<name>A0A1I6ADB9_9RHOB</name>
<dbReference type="Proteomes" id="UP000243106">
    <property type="component" value="Unassembled WGS sequence"/>
</dbReference>
<dbReference type="AlphaFoldDB" id="A0A1I6ADB9"/>